<sequence>MFINKVEIDKVKYYSEFDEMTGVYNRRAGFKRLSQVNTNKTSCTISICFVDINGLKEVNDSFGHDTGDELIKTVVLGIKDNIRNDDFITRLGGDEFLIVFSGIAKDEAEVIWDRIQKYYDEVNNKNDKKYVVSASHGIETFFCNSQEKIDDIINNADGRMYLEKKRIKKNLSVIKQ</sequence>
<dbReference type="PANTHER" id="PTHR45138">
    <property type="entry name" value="REGULATORY COMPONENTS OF SENSORY TRANSDUCTION SYSTEM"/>
    <property type="match status" value="1"/>
</dbReference>
<dbReference type="GO" id="GO:0005886">
    <property type="term" value="C:plasma membrane"/>
    <property type="evidence" value="ECO:0007669"/>
    <property type="project" value="TreeGrafter"/>
</dbReference>
<organism evidence="2">
    <name type="scientific">bioreactor metagenome</name>
    <dbReference type="NCBI Taxonomy" id="1076179"/>
    <lineage>
        <taxon>unclassified sequences</taxon>
        <taxon>metagenomes</taxon>
        <taxon>ecological metagenomes</taxon>
    </lineage>
</organism>
<dbReference type="GO" id="GO:1902201">
    <property type="term" value="P:negative regulation of bacterial-type flagellum-dependent cell motility"/>
    <property type="evidence" value="ECO:0007669"/>
    <property type="project" value="TreeGrafter"/>
</dbReference>
<name>A0A645GR20_9ZZZZ</name>
<dbReference type="InterPro" id="IPR029787">
    <property type="entry name" value="Nucleotide_cyclase"/>
</dbReference>
<dbReference type="SMART" id="SM00267">
    <property type="entry name" value="GGDEF"/>
    <property type="match status" value="1"/>
</dbReference>
<dbReference type="InterPro" id="IPR000160">
    <property type="entry name" value="GGDEF_dom"/>
</dbReference>
<keyword evidence="2" id="KW-0808">Transferase</keyword>
<evidence type="ECO:0000313" key="2">
    <source>
        <dbReference type="EMBL" id="MPN29135.1"/>
    </source>
</evidence>
<dbReference type="InterPro" id="IPR050469">
    <property type="entry name" value="Diguanylate_Cyclase"/>
</dbReference>
<dbReference type="AlphaFoldDB" id="A0A645GR20"/>
<accession>A0A645GR20</accession>
<evidence type="ECO:0000259" key="1">
    <source>
        <dbReference type="PROSITE" id="PS50887"/>
    </source>
</evidence>
<reference evidence="2" key="1">
    <citation type="submission" date="2019-08" db="EMBL/GenBank/DDBJ databases">
        <authorList>
            <person name="Kucharzyk K."/>
            <person name="Murdoch R.W."/>
            <person name="Higgins S."/>
            <person name="Loffler F."/>
        </authorList>
    </citation>
    <scope>NUCLEOTIDE SEQUENCE</scope>
</reference>
<feature type="domain" description="GGDEF" evidence="1">
    <location>
        <begin position="43"/>
        <end position="176"/>
    </location>
</feature>
<dbReference type="PANTHER" id="PTHR45138:SF23">
    <property type="entry name" value="SIGNALING PROTEIN"/>
    <property type="match status" value="1"/>
</dbReference>
<dbReference type="Gene3D" id="3.30.70.270">
    <property type="match status" value="1"/>
</dbReference>
<dbReference type="PROSITE" id="PS50887">
    <property type="entry name" value="GGDEF"/>
    <property type="match status" value="1"/>
</dbReference>
<dbReference type="GO" id="GO:0052621">
    <property type="term" value="F:diguanylate cyclase activity"/>
    <property type="evidence" value="ECO:0007669"/>
    <property type="project" value="UniProtKB-EC"/>
</dbReference>
<dbReference type="NCBIfam" id="TIGR00254">
    <property type="entry name" value="GGDEF"/>
    <property type="match status" value="1"/>
</dbReference>
<proteinExistence type="predicted"/>
<comment type="caution">
    <text evidence="2">The sequence shown here is derived from an EMBL/GenBank/DDBJ whole genome shotgun (WGS) entry which is preliminary data.</text>
</comment>
<dbReference type="CDD" id="cd01949">
    <property type="entry name" value="GGDEF"/>
    <property type="match status" value="1"/>
</dbReference>
<dbReference type="EC" id="2.7.7.65" evidence="2"/>
<dbReference type="Pfam" id="PF00990">
    <property type="entry name" value="GGDEF"/>
    <property type="match status" value="1"/>
</dbReference>
<dbReference type="InterPro" id="IPR043128">
    <property type="entry name" value="Rev_trsase/Diguanyl_cyclase"/>
</dbReference>
<protein>
    <submittedName>
        <fullName evidence="2">Diguanylate cyclase DosC</fullName>
        <ecNumber evidence="2">2.7.7.65</ecNumber>
    </submittedName>
</protein>
<dbReference type="SUPFAM" id="SSF55073">
    <property type="entry name" value="Nucleotide cyclase"/>
    <property type="match status" value="1"/>
</dbReference>
<gene>
    <name evidence="2" type="primary">dosC_9</name>
    <name evidence="2" type="ORF">SDC9_176586</name>
</gene>
<dbReference type="EMBL" id="VSSQ01079694">
    <property type="protein sequence ID" value="MPN29135.1"/>
    <property type="molecule type" value="Genomic_DNA"/>
</dbReference>
<dbReference type="GO" id="GO:0043709">
    <property type="term" value="P:cell adhesion involved in single-species biofilm formation"/>
    <property type="evidence" value="ECO:0007669"/>
    <property type="project" value="TreeGrafter"/>
</dbReference>
<keyword evidence="2" id="KW-0548">Nucleotidyltransferase</keyword>